<gene>
    <name evidence="8" type="ORF">CURHAP_LOCUS23319</name>
</gene>
<dbReference type="PANTHER" id="PTHR31003">
    <property type="entry name" value="MYB FAMILY TRANSCRIPTION FACTOR"/>
    <property type="match status" value="1"/>
</dbReference>
<keyword evidence="5" id="KW-0539">Nucleus</keyword>
<dbReference type="NCBIfam" id="TIGR01557">
    <property type="entry name" value="myb_SHAQKYF"/>
    <property type="match status" value="1"/>
</dbReference>
<dbReference type="Pfam" id="PF26575">
    <property type="entry name" value="HHO5_N"/>
    <property type="match status" value="1"/>
</dbReference>
<dbReference type="Gene3D" id="1.10.10.60">
    <property type="entry name" value="Homeodomain-like"/>
    <property type="match status" value="1"/>
</dbReference>
<dbReference type="PANTHER" id="PTHR31003:SF28">
    <property type="entry name" value="HTH MYB-TYPE DOMAIN-CONTAINING PROTEIN"/>
    <property type="match status" value="1"/>
</dbReference>
<evidence type="ECO:0000256" key="3">
    <source>
        <dbReference type="ARBA" id="ARBA00023125"/>
    </source>
</evidence>
<dbReference type="InterPro" id="IPR006447">
    <property type="entry name" value="Myb_dom_plants"/>
</dbReference>
<evidence type="ECO:0000313" key="8">
    <source>
        <dbReference type="EMBL" id="CAB4274735.1"/>
    </source>
</evidence>
<evidence type="ECO:0000256" key="5">
    <source>
        <dbReference type="ARBA" id="ARBA00023242"/>
    </source>
</evidence>
<evidence type="ECO:0000256" key="6">
    <source>
        <dbReference type="SAM" id="MobiDB-lite"/>
    </source>
</evidence>
<evidence type="ECO:0000256" key="1">
    <source>
        <dbReference type="ARBA" id="ARBA00004123"/>
    </source>
</evidence>
<feature type="compositionally biased region" description="Basic and acidic residues" evidence="6">
    <location>
        <begin position="97"/>
        <end position="113"/>
    </location>
</feature>
<dbReference type="InterPro" id="IPR044787">
    <property type="entry name" value="HHO5-like"/>
</dbReference>
<feature type="region of interest" description="Disordered" evidence="6">
    <location>
        <begin position="97"/>
        <end position="190"/>
    </location>
</feature>
<feature type="domain" description="HTH myb-type" evidence="7">
    <location>
        <begin position="192"/>
        <end position="250"/>
    </location>
</feature>
<feature type="compositionally biased region" description="Pro residues" evidence="6">
    <location>
        <begin position="179"/>
        <end position="190"/>
    </location>
</feature>
<evidence type="ECO:0000256" key="2">
    <source>
        <dbReference type="ARBA" id="ARBA00023015"/>
    </source>
</evidence>
<dbReference type="FunFam" id="1.10.10.60:FF:000007">
    <property type="entry name" value="Two-component response regulator"/>
    <property type="match status" value="1"/>
</dbReference>
<dbReference type="Proteomes" id="UP000507222">
    <property type="component" value="Unassembled WGS sequence"/>
</dbReference>
<dbReference type="GO" id="GO:0003677">
    <property type="term" value="F:DNA binding"/>
    <property type="evidence" value="ECO:0007669"/>
    <property type="project" value="UniProtKB-KW"/>
</dbReference>
<organism evidence="8 9">
    <name type="scientific">Prunus armeniaca</name>
    <name type="common">Apricot</name>
    <name type="synonym">Armeniaca vulgaris</name>
    <dbReference type="NCBI Taxonomy" id="36596"/>
    <lineage>
        <taxon>Eukaryota</taxon>
        <taxon>Viridiplantae</taxon>
        <taxon>Streptophyta</taxon>
        <taxon>Embryophyta</taxon>
        <taxon>Tracheophyta</taxon>
        <taxon>Spermatophyta</taxon>
        <taxon>Magnoliopsida</taxon>
        <taxon>eudicotyledons</taxon>
        <taxon>Gunneridae</taxon>
        <taxon>Pentapetalae</taxon>
        <taxon>rosids</taxon>
        <taxon>fabids</taxon>
        <taxon>Rosales</taxon>
        <taxon>Rosaceae</taxon>
        <taxon>Amygdaloideae</taxon>
        <taxon>Amygdaleae</taxon>
        <taxon>Prunus</taxon>
    </lineage>
</organism>
<evidence type="ECO:0000313" key="9">
    <source>
        <dbReference type="Proteomes" id="UP000507222"/>
    </source>
</evidence>
<dbReference type="InterPro" id="IPR017930">
    <property type="entry name" value="Myb_dom"/>
</dbReference>
<keyword evidence="3" id="KW-0238">DNA-binding</keyword>
<feature type="region of interest" description="Disordered" evidence="6">
    <location>
        <begin position="278"/>
        <end position="313"/>
    </location>
</feature>
<proteinExistence type="predicted"/>
<evidence type="ECO:0000256" key="4">
    <source>
        <dbReference type="ARBA" id="ARBA00023163"/>
    </source>
</evidence>
<dbReference type="GO" id="GO:0005634">
    <property type="term" value="C:nucleus"/>
    <property type="evidence" value="ECO:0007669"/>
    <property type="project" value="UniProtKB-SubCell"/>
</dbReference>
<feature type="compositionally biased region" description="Basic and acidic residues" evidence="6">
    <location>
        <begin position="130"/>
        <end position="145"/>
    </location>
</feature>
<dbReference type="InterPro" id="IPR001005">
    <property type="entry name" value="SANT/Myb"/>
</dbReference>
<dbReference type="GO" id="GO:0003700">
    <property type="term" value="F:DNA-binding transcription factor activity"/>
    <property type="evidence" value="ECO:0007669"/>
    <property type="project" value="InterPro"/>
</dbReference>
<sequence>MGSTSNPLELNSLDLALSLKPSYVPKSLNHLFSDLASIDNVPHKLTVLNEYLLKHQEELHRVEEFKRDLPQCVLLLLDAIQTLNNEIEKLSGQDQFDACKNRGSCEDPVERRSAFRKYKSSSPPFNPRPRNQDHTSDDHKVKGKEPILMVPSPRRPFPCDLNMEASGSELELEPEPEPDPQPQPEVPPPIWKHSRLSWTQELHTKFVEVLSMLGGPAEATPKQIREAMQVEGLTNDQVKSHLQKYRLNSLGVQPAASAKSSKRKAPFYFRDFWNPSASQQQLESASNGGGGSSSRGNAEPEMRKSKRTWLGDA</sequence>
<keyword evidence="2" id="KW-0805">Transcription regulation</keyword>
<dbReference type="SUPFAM" id="SSF46689">
    <property type="entry name" value="Homeodomain-like"/>
    <property type="match status" value="1"/>
</dbReference>
<comment type="subcellular location">
    <subcellularLocation>
        <location evidence="1">Nucleus</location>
    </subcellularLocation>
</comment>
<dbReference type="InterPro" id="IPR058673">
    <property type="entry name" value="HHO5-like_N"/>
</dbReference>
<reference evidence="8 9" key="1">
    <citation type="submission" date="2020-05" db="EMBL/GenBank/DDBJ databases">
        <authorList>
            <person name="Campoy J."/>
            <person name="Schneeberger K."/>
            <person name="Spophaly S."/>
        </authorList>
    </citation>
    <scope>NUCLEOTIDE SEQUENCE [LARGE SCALE GENOMIC DNA]</scope>
    <source>
        <strain evidence="8">PruArmRojPasFocal</strain>
    </source>
</reference>
<dbReference type="EMBL" id="CAEKDK010000003">
    <property type="protein sequence ID" value="CAB4274735.1"/>
    <property type="molecule type" value="Genomic_DNA"/>
</dbReference>
<name>A0A6J5UHT0_PRUAR</name>
<accession>A0A6J5UHT0</accession>
<evidence type="ECO:0000259" key="7">
    <source>
        <dbReference type="PROSITE" id="PS51294"/>
    </source>
</evidence>
<keyword evidence="4" id="KW-0804">Transcription</keyword>
<dbReference type="AlphaFoldDB" id="A0A6J5UHT0"/>
<dbReference type="PROSITE" id="PS51294">
    <property type="entry name" value="HTH_MYB"/>
    <property type="match status" value="1"/>
</dbReference>
<protein>
    <recommendedName>
        <fullName evidence="7">HTH myb-type domain-containing protein</fullName>
    </recommendedName>
</protein>
<dbReference type="InterPro" id="IPR009057">
    <property type="entry name" value="Homeodomain-like_sf"/>
</dbReference>
<dbReference type="Pfam" id="PF00249">
    <property type="entry name" value="Myb_DNA-binding"/>
    <property type="match status" value="1"/>
</dbReference>